<dbReference type="Proteomes" id="UP000183015">
    <property type="component" value="Unassembled WGS sequence"/>
</dbReference>
<dbReference type="OrthoDB" id="3386074at2"/>
<dbReference type="AlphaFoldDB" id="A0A1H7T0M7"/>
<dbReference type="EMBL" id="FOAZ01000013">
    <property type="protein sequence ID" value="SEL78472.1"/>
    <property type="molecule type" value="Genomic_DNA"/>
</dbReference>
<feature type="chain" id="PRO_5010194598" evidence="1">
    <location>
        <begin position="30"/>
        <end position="270"/>
    </location>
</feature>
<keyword evidence="1" id="KW-0732">Signal</keyword>
<feature type="signal peptide" evidence="1">
    <location>
        <begin position="1"/>
        <end position="29"/>
    </location>
</feature>
<keyword evidence="3" id="KW-1185">Reference proteome</keyword>
<gene>
    <name evidence="2" type="ORF">SAMN05414137_11314</name>
</gene>
<organism evidence="2 3">
    <name type="scientific">Streptacidiphilus jiangxiensis</name>
    <dbReference type="NCBI Taxonomy" id="235985"/>
    <lineage>
        <taxon>Bacteria</taxon>
        <taxon>Bacillati</taxon>
        <taxon>Actinomycetota</taxon>
        <taxon>Actinomycetes</taxon>
        <taxon>Kitasatosporales</taxon>
        <taxon>Streptomycetaceae</taxon>
        <taxon>Streptacidiphilus</taxon>
    </lineage>
</organism>
<dbReference type="RefSeq" id="WP_042444049.1">
    <property type="nucleotide sequence ID" value="NZ_BBPN01000006.1"/>
</dbReference>
<proteinExistence type="predicted"/>
<evidence type="ECO:0000256" key="1">
    <source>
        <dbReference type="SAM" id="SignalP"/>
    </source>
</evidence>
<accession>A0A1H7T0M7</accession>
<dbReference type="eggNOG" id="ENOG503255R">
    <property type="taxonomic scope" value="Bacteria"/>
</dbReference>
<name>A0A1H7T0M7_STRJI</name>
<sequence length="270" mass="27472">MNVRKTGRLLAVGASATALALGFTGSAWAGGVLPNGTAVQSTVAQGYNYATSYAYWSVSAVQPAAGANDGLTLLNAGGGLAGSSNVGADRTNFVAVDSNAGTSPFGTWYPQVVQHTAGSYWVEAQYGAKITTIPTPTHHGTTGAGDPDIAFSVLNGSQVATVSDIYLTAGESFWASSPTAAQQLYLLEATPGQASTYVQGRSAAAAGQSTKVVDNCTLYTAKQTGWHALLLVGDSPLTGSSQAGIAIGIHQYDPTQPTYCPMADFPGPTP</sequence>
<reference evidence="3" key="1">
    <citation type="submission" date="2016-10" db="EMBL/GenBank/DDBJ databases">
        <authorList>
            <person name="Varghese N."/>
        </authorList>
    </citation>
    <scope>NUCLEOTIDE SEQUENCE [LARGE SCALE GENOMIC DNA]</scope>
    <source>
        <strain evidence="3">DSM 45096 / BCRC 16803 / CGMCC 4.1857 / CIP 109030 / JCM 12277 / KCTC 19219 / NBRC 100920 / 33214</strain>
    </source>
</reference>
<evidence type="ECO:0000313" key="2">
    <source>
        <dbReference type="EMBL" id="SEL78472.1"/>
    </source>
</evidence>
<protein>
    <submittedName>
        <fullName evidence="2">Uncharacterized protein</fullName>
    </submittedName>
</protein>
<evidence type="ECO:0000313" key="3">
    <source>
        <dbReference type="Proteomes" id="UP000183015"/>
    </source>
</evidence>